<accession>A0A0K1S2G5</accession>
<dbReference type="AlphaFoldDB" id="A0A0K1S2G5"/>
<evidence type="ECO:0000313" key="1">
    <source>
        <dbReference type="EMBL" id="AKV68342.1"/>
    </source>
</evidence>
<keyword evidence="2" id="KW-1185">Reference proteome</keyword>
<dbReference type="EMBL" id="CP011339">
    <property type="protein sequence ID" value="AKV68342.1"/>
    <property type="molecule type" value="Genomic_DNA"/>
</dbReference>
<name>A0A0K1S2G5_9CHRO</name>
<dbReference type="PATRIC" id="fig|1638788.3.peg.3362"/>
<reference evidence="1 2" key="1">
    <citation type="journal article" date="2016" name="Stand. Genomic Sci.">
        <title>Complete genome sequence and genomic characterization of Microcystis panniformis FACHB 1757 by third-generation sequencing.</title>
        <authorList>
            <person name="Zhang J.Y."/>
            <person name="Guan R."/>
            <person name="Zhang H.J."/>
            <person name="Li H."/>
            <person name="Xiao P."/>
            <person name="Yu G.L."/>
            <person name="Du L."/>
            <person name="Cao D.M."/>
            <person name="Zhu B.C."/>
            <person name="Li R.H."/>
            <person name="Lu Z.H."/>
        </authorList>
    </citation>
    <scope>NUCLEOTIDE SEQUENCE [LARGE SCALE GENOMIC DNA]</scope>
    <source>
        <strain evidence="1 2">FACHB-1757</strain>
    </source>
</reference>
<dbReference type="Proteomes" id="UP000068167">
    <property type="component" value="Chromosome"/>
</dbReference>
<gene>
    <name evidence="1" type="ORF">VL20_3334</name>
</gene>
<evidence type="ECO:0000313" key="2">
    <source>
        <dbReference type="Proteomes" id="UP000068167"/>
    </source>
</evidence>
<sequence>MVSYQGFVLGRLRDDGIELAMINSETEKGFLGETPFLLMQKGEYIIIF</sequence>
<dbReference type="KEGG" id="mpk:VL20_3334"/>
<protein>
    <submittedName>
        <fullName evidence="1">Uncharacterized protein</fullName>
    </submittedName>
</protein>
<proteinExistence type="predicted"/>
<organism evidence="1 2">
    <name type="scientific">Microcystis panniformis FACHB-1757</name>
    <dbReference type="NCBI Taxonomy" id="1638788"/>
    <lineage>
        <taxon>Bacteria</taxon>
        <taxon>Bacillati</taxon>
        <taxon>Cyanobacteriota</taxon>
        <taxon>Cyanophyceae</taxon>
        <taxon>Oscillatoriophycideae</taxon>
        <taxon>Chroococcales</taxon>
        <taxon>Microcystaceae</taxon>
        <taxon>Microcystis</taxon>
    </lineage>
</organism>